<dbReference type="Proteomes" id="UP000617531">
    <property type="component" value="Unassembled WGS sequence"/>
</dbReference>
<evidence type="ECO:0000313" key="3">
    <source>
        <dbReference type="EMBL" id="GHF19230.1"/>
    </source>
</evidence>
<name>A0A8J3M102_9MICO</name>
<evidence type="ECO:0000259" key="2">
    <source>
        <dbReference type="SMART" id="SM00507"/>
    </source>
</evidence>
<dbReference type="EMBL" id="BNAI01000003">
    <property type="protein sequence ID" value="GHF19230.1"/>
    <property type="molecule type" value="Genomic_DNA"/>
</dbReference>
<feature type="region of interest" description="Disordered" evidence="1">
    <location>
        <begin position="403"/>
        <end position="440"/>
    </location>
</feature>
<dbReference type="CDD" id="cd00085">
    <property type="entry name" value="HNHc"/>
    <property type="match status" value="1"/>
</dbReference>
<dbReference type="SMART" id="SM00507">
    <property type="entry name" value="HNHc"/>
    <property type="match status" value="1"/>
</dbReference>
<dbReference type="Pfam" id="PF13391">
    <property type="entry name" value="HNH_2"/>
    <property type="match status" value="1"/>
</dbReference>
<dbReference type="AlphaFoldDB" id="A0A8J3M102"/>
<dbReference type="InterPro" id="IPR003615">
    <property type="entry name" value="HNH_nuc"/>
</dbReference>
<keyword evidence="4" id="KW-1185">Reference proteome</keyword>
<reference evidence="3" key="1">
    <citation type="journal article" date="2014" name="Int. J. Syst. Evol. Microbiol.">
        <title>Complete genome sequence of Corynebacterium casei LMG S-19264T (=DSM 44701T), isolated from a smear-ripened cheese.</title>
        <authorList>
            <consortium name="US DOE Joint Genome Institute (JGI-PGF)"/>
            <person name="Walter F."/>
            <person name="Albersmeier A."/>
            <person name="Kalinowski J."/>
            <person name="Ruckert C."/>
        </authorList>
    </citation>
    <scope>NUCLEOTIDE SEQUENCE</scope>
    <source>
        <strain evidence="3">CGMCC 1.16548</strain>
    </source>
</reference>
<organism evidence="3 4">
    <name type="scientific">Pseudolysinimonas yzui</name>
    <dbReference type="NCBI Taxonomy" id="2708254"/>
    <lineage>
        <taxon>Bacteria</taxon>
        <taxon>Bacillati</taxon>
        <taxon>Actinomycetota</taxon>
        <taxon>Actinomycetes</taxon>
        <taxon>Micrococcales</taxon>
        <taxon>Microbacteriaceae</taxon>
        <taxon>Pseudolysinimonas</taxon>
    </lineage>
</organism>
<dbReference type="InterPro" id="IPR003870">
    <property type="entry name" value="DUF222"/>
</dbReference>
<dbReference type="Pfam" id="PF02720">
    <property type="entry name" value="DUF222"/>
    <property type="match status" value="1"/>
</dbReference>
<gene>
    <name evidence="3" type="ORF">GCM10011600_20240</name>
</gene>
<proteinExistence type="predicted"/>
<comment type="caution">
    <text evidence="3">The sequence shown here is derived from an EMBL/GenBank/DDBJ whole genome shotgun (WGS) entry which is preliminary data.</text>
</comment>
<protein>
    <recommendedName>
        <fullName evidence="2">HNH nuclease domain-containing protein</fullName>
    </recommendedName>
</protein>
<reference evidence="3" key="2">
    <citation type="submission" date="2020-09" db="EMBL/GenBank/DDBJ databases">
        <authorList>
            <person name="Sun Q."/>
            <person name="Zhou Y."/>
        </authorList>
    </citation>
    <scope>NUCLEOTIDE SEQUENCE</scope>
    <source>
        <strain evidence="3">CGMCC 1.16548</strain>
    </source>
</reference>
<accession>A0A8J3M102</accession>
<feature type="domain" description="HNH nuclease" evidence="2">
    <location>
        <begin position="325"/>
        <end position="377"/>
    </location>
</feature>
<sequence length="440" mass="47956">MLDDDALLTGARELGELRRLVEASLGSFAAEVKHRSRREDGFGGLAQRLGAGTPEKLVEQVSGVSKRESQTLVRVGQLLTVDADPWLAAVGTEVASGRVSVVKADVIKAGLGSPTEDVAADDLADAATELALLAPTMTVEKLAARARELRDDLDTAGVRDRERMLRDKRYLTLTPLSDGMTHLSGLLDPASAAIVSAAYDAATSPRRGGPRFVDAEQQARAEKLAADERSLGQIALDTFVDLIRIGTEADPGRLLGARRHAVRVLVTDRDLRERRGPAFIHDQTEAISIPTAEQHICDTGIVPIHFADDSEPLRLGVTRRLFSAKQRDVLAARDGGCRFPDCDRPASWCEAHHRIPWKHGGPTDTRDGLLLCRHHHMLIHDNGWTINRDPVHGFAAIPPRSVDLDQRPIPMPARSRAAARLRRRTTPPRPQPTTGMTVPL</sequence>
<evidence type="ECO:0000256" key="1">
    <source>
        <dbReference type="SAM" id="MobiDB-lite"/>
    </source>
</evidence>
<evidence type="ECO:0000313" key="4">
    <source>
        <dbReference type="Proteomes" id="UP000617531"/>
    </source>
</evidence>
<feature type="compositionally biased region" description="Basic residues" evidence="1">
    <location>
        <begin position="417"/>
        <end position="426"/>
    </location>
</feature>